<feature type="domain" description="GFO/IDH/MocA-like oxidoreductase" evidence="4">
    <location>
        <begin position="369"/>
        <end position="447"/>
    </location>
</feature>
<dbReference type="STRING" id="405948.SACE_0323"/>
<proteinExistence type="predicted"/>
<keyword evidence="6" id="KW-1185">Reference proteome</keyword>
<feature type="region of interest" description="Disordered" evidence="2">
    <location>
        <begin position="1"/>
        <end position="204"/>
    </location>
</feature>
<feature type="domain" description="Gfo/Idh/MocA-like oxidoreductase N-terminal" evidence="3">
    <location>
        <begin position="213"/>
        <end position="325"/>
    </location>
</feature>
<dbReference type="EMBL" id="AM420293">
    <property type="protein sequence ID" value="CAL99672.1"/>
    <property type="molecule type" value="Genomic_DNA"/>
</dbReference>
<evidence type="ECO:0000313" key="5">
    <source>
        <dbReference type="EMBL" id="CAL99672.1"/>
    </source>
</evidence>
<dbReference type="PANTHER" id="PTHR43818:SF11">
    <property type="entry name" value="BCDNA.GH03377"/>
    <property type="match status" value="1"/>
</dbReference>
<dbReference type="GO" id="GO:0000166">
    <property type="term" value="F:nucleotide binding"/>
    <property type="evidence" value="ECO:0007669"/>
    <property type="project" value="InterPro"/>
</dbReference>
<dbReference type="Pfam" id="PF01408">
    <property type="entry name" value="GFO_IDH_MocA"/>
    <property type="match status" value="1"/>
</dbReference>
<feature type="compositionally biased region" description="Basic and acidic residues" evidence="2">
    <location>
        <begin position="1"/>
        <end position="15"/>
    </location>
</feature>
<evidence type="ECO:0000313" key="6">
    <source>
        <dbReference type="Proteomes" id="UP000006728"/>
    </source>
</evidence>
<feature type="compositionally biased region" description="Low complexity" evidence="2">
    <location>
        <begin position="62"/>
        <end position="78"/>
    </location>
</feature>
<dbReference type="HOGENOM" id="CLU_544993_0_0_11"/>
<dbReference type="AlphaFoldDB" id="A4F6J8"/>
<dbReference type="Pfam" id="PF22725">
    <property type="entry name" value="GFO_IDH_MocA_C3"/>
    <property type="match status" value="1"/>
</dbReference>
<dbReference type="Proteomes" id="UP000006728">
    <property type="component" value="Chromosome"/>
</dbReference>
<feature type="compositionally biased region" description="Low complexity" evidence="2">
    <location>
        <begin position="154"/>
        <end position="166"/>
    </location>
</feature>
<evidence type="ECO:0000259" key="4">
    <source>
        <dbReference type="Pfam" id="PF22725"/>
    </source>
</evidence>
<dbReference type="InterPro" id="IPR000683">
    <property type="entry name" value="Gfo/Idh/MocA-like_OxRdtase_N"/>
</dbReference>
<keyword evidence="1" id="KW-0560">Oxidoreductase</keyword>
<dbReference type="Gene3D" id="3.40.50.720">
    <property type="entry name" value="NAD(P)-binding Rossmann-like Domain"/>
    <property type="match status" value="1"/>
</dbReference>
<feature type="compositionally biased region" description="Basic and acidic residues" evidence="2">
    <location>
        <begin position="174"/>
        <end position="184"/>
    </location>
</feature>
<dbReference type="InterPro" id="IPR050463">
    <property type="entry name" value="Gfo/Idh/MocA_oxidrdct_glycsds"/>
</dbReference>
<dbReference type="KEGG" id="sen:SACE_0323"/>
<name>A4F6J8_SACEN</name>
<dbReference type="SUPFAM" id="SSF51735">
    <property type="entry name" value="NAD(P)-binding Rossmann-fold domains"/>
    <property type="match status" value="1"/>
</dbReference>
<organism evidence="5 6">
    <name type="scientific">Saccharopolyspora erythraea (strain ATCC 11635 / DSM 40517 / JCM 4748 / NBRC 13426 / NCIMB 8594 / NRRL 2338)</name>
    <dbReference type="NCBI Taxonomy" id="405948"/>
    <lineage>
        <taxon>Bacteria</taxon>
        <taxon>Bacillati</taxon>
        <taxon>Actinomycetota</taxon>
        <taxon>Actinomycetes</taxon>
        <taxon>Pseudonocardiales</taxon>
        <taxon>Pseudonocardiaceae</taxon>
        <taxon>Saccharopolyspora</taxon>
    </lineage>
</organism>
<accession>A4F6J8</accession>
<evidence type="ECO:0000259" key="3">
    <source>
        <dbReference type="Pfam" id="PF01408"/>
    </source>
</evidence>
<feature type="compositionally biased region" description="Low complexity" evidence="2">
    <location>
        <begin position="24"/>
        <end position="43"/>
    </location>
</feature>
<evidence type="ECO:0000256" key="1">
    <source>
        <dbReference type="ARBA" id="ARBA00023002"/>
    </source>
</evidence>
<dbReference type="InterPro" id="IPR055170">
    <property type="entry name" value="GFO_IDH_MocA-like_dom"/>
</dbReference>
<protein>
    <submittedName>
        <fullName evidence="5">Uncharacterized protein</fullName>
    </submittedName>
</protein>
<evidence type="ECO:0000256" key="2">
    <source>
        <dbReference type="SAM" id="MobiDB-lite"/>
    </source>
</evidence>
<dbReference type="GO" id="GO:0016491">
    <property type="term" value="F:oxidoreductase activity"/>
    <property type="evidence" value="ECO:0007669"/>
    <property type="project" value="UniProtKB-KW"/>
</dbReference>
<dbReference type="PANTHER" id="PTHR43818">
    <property type="entry name" value="BCDNA.GH03377"/>
    <property type="match status" value="1"/>
</dbReference>
<dbReference type="SUPFAM" id="SSF55347">
    <property type="entry name" value="Glyceraldehyde-3-phosphate dehydrogenase-like, C-terminal domain"/>
    <property type="match status" value="1"/>
</dbReference>
<gene>
    <name evidence="5" type="ordered locus">SACE_0323</name>
</gene>
<dbReference type="InterPro" id="IPR036291">
    <property type="entry name" value="NAD(P)-bd_dom_sf"/>
</dbReference>
<reference evidence="5 6" key="1">
    <citation type="journal article" date="2007" name="Nat. Biotechnol.">
        <title>Complete genome sequence of the erythromycin-producing bacterium Saccharopolyspora erythraea NRRL23338.</title>
        <authorList>
            <person name="Oliynyk M."/>
            <person name="Samborskyy M."/>
            <person name="Lester J.B."/>
            <person name="Mironenko T."/>
            <person name="Scott N."/>
            <person name="Dickens S."/>
            <person name="Haydock S.F."/>
            <person name="Leadlay P.F."/>
        </authorList>
    </citation>
    <scope>NUCLEOTIDE SEQUENCE [LARGE SCALE GENOMIC DNA]</scope>
    <source>
        <strain evidence="6">ATCC 11635 / DSM 40517 / JCM 4748 / NBRC 13426 / NCIMB 8594 / NRRL 2338</strain>
    </source>
</reference>
<dbReference type="eggNOG" id="COG0673">
    <property type="taxonomic scope" value="Bacteria"/>
</dbReference>
<sequence>MTQFDHGRSRSERSTRPAPARNPASESSRDTSAARTSAKAAVSLTTVPGSAPARSTPDSSNVSRTAAHTSARASSSVHPSCLAHHCGEGPFHATEVSASRGSTPPPGNTVMPPANGMPFTRRWRKTSGPAVPSRSSRTVAASFGVTGGSGGDSGTNPSGSASSSGSCTMPVTLSRDDAENRDPGPEITASPQVPPSAGPPLRRRHDVGMSETLRVGVVGAGPWAGRVHAPGLEAHPGTRLAAVWSRRREAAEELAGSRDVLVATGFDELLASVDAVAFAVPPDVQAKLAPVAARAGKHLILEKPLATDLAGAQAVADAAQESGVAAVMMLTRRFAPEVRSWLAGLDGVRGGAGRWLAGALLSGDYAASRWRQEEGALVDAGPHAIDLLDAALGRIEQVHYASRDAANDLWHVVFGHEGGATSTLTLSLRVPVQPALVDISVYGENGHTQLSGRRTAAQDCYAVLLDEFLELVREGKTEHVCDVRRGLHLQRVLADVQAAV</sequence>
<dbReference type="Gene3D" id="3.30.360.10">
    <property type="entry name" value="Dihydrodipicolinate Reductase, domain 2"/>
    <property type="match status" value="1"/>
</dbReference>